<evidence type="ECO:0000313" key="3">
    <source>
        <dbReference type="Proteomes" id="UP000463051"/>
    </source>
</evidence>
<accession>A0A7X2H265</accession>
<keyword evidence="1" id="KW-1133">Transmembrane helix</keyword>
<protein>
    <submittedName>
        <fullName evidence="2">Uncharacterized protein</fullName>
    </submittedName>
</protein>
<dbReference type="AlphaFoldDB" id="A0A7X2H265"/>
<reference evidence="2 3" key="1">
    <citation type="submission" date="2019-11" db="EMBL/GenBank/DDBJ databases">
        <title>Paenibacillus monticola sp. nov., a novel PGPR strain isolated from mountain sample in China.</title>
        <authorList>
            <person name="Zhao Q."/>
            <person name="Li H.-P."/>
            <person name="Zhang J.-L."/>
        </authorList>
    </citation>
    <scope>NUCLEOTIDE SEQUENCE [LARGE SCALE GENOMIC DNA]</scope>
    <source>
        <strain evidence="2 3">LC-T2</strain>
    </source>
</reference>
<proteinExistence type="predicted"/>
<name>A0A7X2H265_9BACL</name>
<evidence type="ECO:0000256" key="1">
    <source>
        <dbReference type="SAM" id="Phobius"/>
    </source>
</evidence>
<organism evidence="2 3">
    <name type="scientific">Paenibacillus monticola</name>
    <dbReference type="NCBI Taxonomy" id="2666075"/>
    <lineage>
        <taxon>Bacteria</taxon>
        <taxon>Bacillati</taxon>
        <taxon>Bacillota</taxon>
        <taxon>Bacilli</taxon>
        <taxon>Bacillales</taxon>
        <taxon>Paenibacillaceae</taxon>
        <taxon>Paenibacillus</taxon>
    </lineage>
</organism>
<keyword evidence="3" id="KW-1185">Reference proteome</keyword>
<evidence type="ECO:0000313" key="2">
    <source>
        <dbReference type="EMBL" id="MRN52005.1"/>
    </source>
</evidence>
<gene>
    <name evidence="2" type="ORF">GJB61_03195</name>
</gene>
<keyword evidence="1" id="KW-0812">Transmembrane</keyword>
<sequence length="245" mass="29151">MNELLGYITGDNIKWLLGVIIPMTVTVTGWIYVYKLGQKNVTRDKRIITYISAFNFIKDPLYNAIRKNSDFSTYLFITKTYLERLDKESILYRADLNHLLNSLNDKEFEKLKNVASSSYLEFSYAWEQYEIVFLPLVKQRHALQEEFKEIISVISDTYIQYTTFHYTLNQGIEFKVEQRSKLVESMKNTHDRLLDFFTCLMDVNVNMQNFVFKDLLNRSIEERKVLDERYLTINKLIEKHNVGNQ</sequence>
<dbReference type="EMBL" id="WJXB01000001">
    <property type="protein sequence ID" value="MRN52005.1"/>
    <property type="molecule type" value="Genomic_DNA"/>
</dbReference>
<dbReference type="Proteomes" id="UP000463051">
    <property type="component" value="Unassembled WGS sequence"/>
</dbReference>
<feature type="transmembrane region" description="Helical" evidence="1">
    <location>
        <begin position="15"/>
        <end position="34"/>
    </location>
</feature>
<keyword evidence="1" id="KW-0472">Membrane</keyword>
<comment type="caution">
    <text evidence="2">The sequence shown here is derived from an EMBL/GenBank/DDBJ whole genome shotgun (WGS) entry which is preliminary data.</text>
</comment>
<dbReference type="RefSeq" id="WP_154116999.1">
    <property type="nucleotide sequence ID" value="NZ_WJXB01000001.1"/>
</dbReference>